<dbReference type="Proteomes" id="UP001194729">
    <property type="component" value="Unassembled WGS sequence"/>
</dbReference>
<name>A0ABS0A6D9_9FLAO</name>
<evidence type="ECO:0000259" key="8">
    <source>
        <dbReference type="PROSITE" id="PS50893"/>
    </source>
</evidence>
<dbReference type="InterPro" id="IPR027417">
    <property type="entry name" value="P-loop_NTPase"/>
</dbReference>
<dbReference type="InterPro" id="IPR017871">
    <property type="entry name" value="ABC_transporter-like_CS"/>
</dbReference>
<dbReference type="GO" id="GO:0005524">
    <property type="term" value="F:ATP binding"/>
    <property type="evidence" value="ECO:0007669"/>
    <property type="project" value="UniProtKB-KW"/>
</dbReference>
<comment type="subcellular location">
    <subcellularLocation>
        <location evidence="1">Cell membrane</location>
        <topology evidence="1">Multi-pass membrane protein</topology>
    </subcellularLocation>
</comment>
<feature type="domain" description="ABC transporter" evidence="8">
    <location>
        <begin position="370"/>
        <end position="603"/>
    </location>
</feature>
<organism evidence="10 11">
    <name type="scientific">Nonlabens mediterrranea</name>
    <dbReference type="NCBI Taxonomy" id="1419947"/>
    <lineage>
        <taxon>Bacteria</taxon>
        <taxon>Pseudomonadati</taxon>
        <taxon>Bacteroidota</taxon>
        <taxon>Flavobacteriia</taxon>
        <taxon>Flavobacteriales</taxon>
        <taxon>Flavobacteriaceae</taxon>
        <taxon>Nonlabens</taxon>
    </lineage>
</organism>
<keyword evidence="2 7" id="KW-0812">Transmembrane</keyword>
<feature type="transmembrane region" description="Helical" evidence="7">
    <location>
        <begin position="20"/>
        <end position="40"/>
    </location>
</feature>
<accession>A0ABS0A6D9</accession>
<keyword evidence="5 7" id="KW-1133">Transmembrane helix</keyword>
<feature type="transmembrane region" description="Helical" evidence="7">
    <location>
        <begin position="194"/>
        <end position="211"/>
    </location>
</feature>
<dbReference type="Pfam" id="PF00005">
    <property type="entry name" value="ABC_tran"/>
    <property type="match status" value="1"/>
</dbReference>
<evidence type="ECO:0000259" key="9">
    <source>
        <dbReference type="PROSITE" id="PS50929"/>
    </source>
</evidence>
<dbReference type="PROSITE" id="PS50929">
    <property type="entry name" value="ABC_TM1F"/>
    <property type="match status" value="1"/>
</dbReference>
<feature type="transmembrane region" description="Helical" evidence="7">
    <location>
        <begin position="282"/>
        <end position="301"/>
    </location>
</feature>
<evidence type="ECO:0000256" key="2">
    <source>
        <dbReference type="ARBA" id="ARBA00022692"/>
    </source>
</evidence>
<dbReference type="PROSITE" id="PS00211">
    <property type="entry name" value="ABC_TRANSPORTER_1"/>
    <property type="match status" value="1"/>
</dbReference>
<evidence type="ECO:0000256" key="6">
    <source>
        <dbReference type="ARBA" id="ARBA00023136"/>
    </source>
</evidence>
<evidence type="ECO:0000256" key="3">
    <source>
        <dbReference type="ARBA" id="ARBA00022741"/>
    </source>
</evidence>
<protein>
    <submittedName>
        <fullName evidence="10">ABC transporter ATP-binding protein</fullName>
    </submittedName>
</protein>
<dbReference type="Gene3D" id="1.20.1560.10">
    <property type="entry name" value="ABC transporter type 1, transmembrane domain"/>
    <property type="match status" value="1"/>
</dbReference>
<evidence type="ECO:0000256" key="5">
    <source>
        <dbReference type="ARBA" id="ARBA00022989"/>
    </source>
</evidence>
<proteinExistence type="predicted"/>
<dbReference type="PANTHER" id="PTHR43394:SF1">
    <property type="entry name" value="ATP-BINDING CASSETTE SUB-FAMILY B MEMBER 10, MITOCHONDRIAL"/>
    <property type="match status" value="1"/>
</dbReference>
<dbReference type="InterPro" id="IPR003439">
    <property type="entry name" value="ABC_transporter-like_ATP-bd"/>
</dbReference>
<evidence type="ECO:0000256" key="1">
    <source>
        <dbReference type="ARBA" id="ARBA00004651"/>
    </source>
</evidence>
<evidence type="ECO:0000313" key="11">
    <source>
        <dbReference type="Proteomes" id="UP001194729"/>
    </source>
</evidence>
<dbReference type="SUPFAM" id="SSF52540">
    <property type="entry name" value="P-loop containing nucleoside triphosphate hydrolases"/>
    <property type="match status" value="1"/>
</dbReference>
<dbReference type="PROSITE" id="PS50893">
    <property type="entry name" value="ABC_TRANSPORTER_2"/>
    <property type="match status" value="1"/>
</dbReference>
<dbReference type="InterPro" id="IPR036640">
    <property type="entry name" value="ABC1_TM_sf"/>
</dbReference>
<dbReference type="InterPro" id="IPR039421">
    <property type="entry name" value="Type_1_exporter"/>
</dbReference>
<keyword evidence="4 10" id="KW-0067">ATP-binding</keyword>
<dbReference type="SUPFAM" id="SSF90123">
    <property type="entry name" value="ABC transporter transmembrane region"/>
    <property type="match status" value="1"/>
</dbReference>
<evidence type="ECO:0000256" key="7">
    <source>
        <dbReference type="SAM" id="Phobius"/>
    </source>
</evidence>
<evidence type="ECO:0000256" key="4">
    <source>
        <dbReference type="ARBA" id="ARBA00022840"/>
    </source>
</evidence>
<sequence length="606" mass="67213">MNYFKEILKYAKPYRRFGVLNIFFNILYALFAALSFASLIPMLDVLFDKTKSITVEPDWPGITKLLDYLTDYMGWYITTQVDGGKETALIVVIALVIILFFLKNIFGYLAMYFIAFLRNGILRDIRNDLYSKIVNLPISYYSEKRKGDVIARTSSDVLQIQNSFLSILELIVKEPLNIIFSLAFMLMISVKLTIFMLLFLPISGFLISLIGKKLKRQSGKVQKEQGIFLSLLEETLSGLKVIKGFNAEDRLTDTFKESTERYNKFAIQLNHRKGLASPTSEFLGILVIGILLWFGGRMVLVENAIDGTKFITFMLFAYGILTPAKALSKASYGVKEGNASAERVLEILKTKNEIADRAGAVSIPAFATAVKVNDVTFSYEEEPVLKNFSLDIPKGTSIALVGQSGSGKSTIANLLTRFYDVEKGTITIDGKNIKDVTLKSLRDQIAIVTQDSILFNDTIATNVALSDKNATEEQVINALKIANAWEFVKDLPQGIHTNIGDSGNKLSGGQKQRLSIARAVLKNAPILILDEATSALDTESERLVQDALEKVMQNRTSIVIAHRLSTIQNADNIVVMNKGEIAEQGTHAELIAMKGLYNGLVGLQSL</sequence>
<comment type="caution">
    <text evidence="10">The sequence shown here is derived from an EMBL/GenBank/DDBJ whole genome shotgun (WGS) entry which is preliminary data.</text>
</comment>
<reference evidence="10 11" key="1">
    <citation type="submission" date="2020-11" db="EMBL/GenBank/DDBJ databases">
        <title>P. mediterranea TC4 genome.</title>
        <authorList>
            <person name="Molmeret M."/>
        </authorList>
    </citation>
    <scope>NUCLEOTIDE SEQUENCE [LARGE SCALE GENOMIC DNA]</scope>
    <source>
        <strain evidence="10 11">TC4</strain>
    </source>
</reference>
<keyword evidence="11" id="KW-1185">Reference proteome</keyword>
<evidence type="ECO:0000313" key="10">
    <source>
        <dbReference type="EMBL" id="MBF4984902.1"/>
    </source>
</evidence>
<dbReference type="CDD" id="cd18552">
    <property type="entry name" value="ABC_6TM_MsbA_like"/>
    <property type="match status" value="1"/>
</dbReference>
<keyword evidence="3" id="KW-0547">Nucleotide-binding</keyword>
<dbReference type="InterPro" id="IPR011527">
    <property type="entry name" value="ABC1_TM_dom"/>
</dbReference>
<dbReference type="Pfam" id="PF00664">
    <property type="entry name" value="ABC_membrane"/>
    <property type="match status" value="1"/>
</dbReference>
<feature type="domain" description="ABC transmembrane type-1" evidence="9">
    <location>
        <begin position="72"/>
        <end position="336"/>
    </location>
</feature>
<dbReference type="EMBL" id="JADKYU010000584">
    <property type="protein sequence ID" value="MBF4984902.1"/>
    <property type="molecule type" value="Genomic_DNA"/>
</dbReference>
<keyword evidence="6 7" id="KW-0472">Membrane</keyword>
<feature type="transmembrane region" description="Helical" evidence="7">
    <location>
        <begin position="88"/>
        <end position="117"/>
    </location>
</feature>
<dbReference type="InterPro" id="IPR003593">
    <property type="entry name" value="AAA+_ATPase"/>
</dbReference>
<dbReference type="PANTHER" id="PTHR43394">
    <property type="entry name" value="ATP-DEPENDENT PERMEASE MDL1, MITOCHONDRIAL"/>
    <property type="match status" value="1"/>
</dbReference>
<feature type="transmembrane region" description="Helical" evidence="7">
    <location>
        <begin position="170"/>
        <end position="188"/>
    </location>
</feature>
<dbReference type="Gene3D" id="3.40.50.300">
    <property type="entry name" value="P-loop containing nucleotide triphosphate hydrolases"/>
    <property type="match status" value="1"/>
</dbReference>
<dbReference type="SMART" id="SM00382">
    <property type="entry name" value="AAA"/>
    <property type="match status" value="1"/>
</dbReference>
<gene>
    <name evidence="10" type="ORF">FNJ87_11345</name>
</gene>